<evidence type="ECO:0000313" key="4">
    <source>
        <dbReference type="Proteomes" id="UP000199076"/>
    </source>
</evidence>
<keyword evidence="4" id="KW-1185">Reference proteome</keyword>
<reference evidence="4" key="1">
    <citation type="submission" date="2016-10" db="EMBL/GenBank/DDBJ databases">
        <authorList>
            <person name="Varghese N."/>
            <person name="Submissions S."/>
        </authorList>
    </citation>
    <scope>NUCLEOTIDE SEQUENCE [LARGE SCALE GENOMIC DNA]</scope>
    <source>
        <strain evidence="4">IBRC-M 10760</strain>
    </source>
</reference>
<dbReference type="Pfam" id="PF00561">
    <property type="entry name" value="Abhydrolase_1"/>
    <property type="match status" value="1"/>
</dbReference>
<dbReference type="PANTHER" id="PTHR43329">
    <property type="entry name" value="EPOXIDE HYDROLASE"/>
    <property type="match status" value="1"/>
</dbReference>
<dbReference type="OrthoDB" id="299757at2157"/>
<protein>
    <submittedName>
        <fullName evidence="3">Pimeloyl-ACP methyl ester carboxylesterase</fullName>
    </submittedName>
</protein>
<dbReference type="AlphaFoldDB" id="A0A1G7QM87"/>
<evidence type="ECO:0000256" key="1">
    <source>
        <dbReference type="ARBA" id="ARBA00022801"/>
    </source>
</evidence>
<dbReference type="InterPro" id="IPR000073">
    <property type="entry name" value="AB_hydrolase_1"/>
</dbReference>
<evidence type="ECO:0000259" key="2">
    <source>
        <dbReference type="Pfam" id="PF00561"/>
    </source>
</evidence>
<dbReference type="InterPro" id="IPR000639">
    <property type="entry name" value="Epox_hydrolase-like"/>
</dbReference>
<feature type="domain" description="AB hydrolase-1" evidence="2">
    <location>
        <begin position="31"/>
        <end position="277"/>
    </location>
</feature>
<dbReference type="GO" id="GO:0016787">
    <property type="term" value="F:hydrolase activity"/>
    <property type="evidence" value="ECO:0007669"/>
    <property type="project" value="UniProtKB-KW"/>
</dbReference>
<dbReference type="EMBL" id="FNBK01000013">
    <property type="protein sequence ID" value="SDF99616.1"/>
    <property type="molecule type" value="Genomic_DNA"/>
</dbReference>
<gene>
    <name evidence="3" type="ORF">SAMN05216218_11311</name>
</gene>
<dbReference type="Proteomes" id="UP000199076">
    <property type="component" value="Unassembled WGS sequence"/>
</dbReference>
<proteinExistence type="predicted"/>
<dbReference type="Gene3D" id="3.40.50.1820">
    <property type="entry name" value="alpha/beta hydrolase"/>
    <property type="match status" value="1"/>
</dbReference>
<dbReference type="SUPFAM" id="SSF53474">
    <property type="entry name" value="alpha/beta-Hydrolases"/>
    <property type="match status" value="1"/>
</dbReference>
<evidence type="ECO:0000313" key="3">
    <source>
        <dbReference type="EMBL" id="SDF99616.1"/>
    </source>
</evidence>
<keyword evidence="1" id="KW-0378">Hydrolase</keyword>
<dbReference type="STRING" id="660518.SAMN05216218_11311"/>
<dbReference type="PRINTS" id="PR00412">
    <property type="entry name" value="EPOXHYDRLASE"/>
</dbReference>
<accession>A0A1G7QM87</accession>
<sequence length="290" mass="32127">MPTPAVTETTLDTTGLEFAALSCGDGDRDALLLHGFPDAPRTFVPLMERLADAGYTCYAPYMRGYGETERPPTEPGNYSPMLLASDVFALTGELDDPEPLVVGHDWGGMAVTTAAVTGGRGLGTCVSMAIPPNFWSQFDDYATQAARSWYMNQFQVPGHGEEIVRANDFALIERLWQLWSPDWNYDEDHLETVKDTFRTGETVEAALRYYRDFFDMFLPRRRAEQEIAGIDVPTLVLAGAHDGCIGADLFEGVTDCFDARADLDIMHNAGHFLHAERPDAVADRILDFVD</sequence>
<organism evidence="3 4">
    <name type="scientific">Halorientalis regularis</name>
    <dbReference type="NCBI Taxonomy" id="660518"/>
    <lineage>
        <taxon>Archaea</taxon>
        <taxon>Methanobacteriati</taxon>
        <taxon>Methanobacteriota</taxon>
        <taxon>Stenosarchaea group</taxon>
        <taxon>Halobacteria</taxon>
        <taxon>Halobacteriales</taxon>
        <taxon>Haloarculaceae</taxon>
        <taxon>Halorientalis</taxon>
    </lineage>
</organism>
<dbReference type="InterPro" id="IPR029058">
    <property type="entry name" value="AB_hydrolase_fold"/>
</dbReference>
<name>A0A1G7QM87_9EURY</name>
<dbReference type="RefSeq" id="WP_092693992.1">
    <property type="nucleotide sequence ID" value="NZ_FNBK01000013.1"/>
</dbReference>